<dbReference type="AlphaFoldDB" id="A0A151AMK5"/>
<dbReference type="PATRIC" id="fig|1121305.3.peg.1505"/>
<keyword evidence="2" id="KW-1185">Reference proteome</keyword>
<sequence>MKESNKVNDISISKQSLEKTKENDVKNDFQITQDVIEECLSTCLD</sequence>
<evidence type="ECO:0000313" key="1">
    <source>
        <dbReference type="EMBL" id="KYH28770.1"/>
    </source>
</evidence>
<comment type="caution">
    <text evidence="1">The sequence shown here is derived from an EMBL/GenBank/DDBJ whole genome shotgun (WGS) entry which is preliminary data.</text>
</comment>
<dbReference type="RefSeq" id="WP_156473378.1">
    <property type="nucleotide sequence ID" value="NZ_LTBB01000007.1"/>
</dbReference>
<organism evidence="1 2">
    <name type="scientific">Clostridium colicanis DSM 13634</name>
    <dbReference type="NCBI Taxonomy" id="1121305"/>
    <lineage>
        <taxon>Bacteria</taxon>
        <taxon>Bacillati</taxon>
        <taxon>Bacillota</taxon>
        <taxon>Clostridia</taxon>
        <taxon>Eubacteriales</taxon>
        <taxon>Clostridiaceae</taxon>
        <taxon>Clostridium</taxon>
    </lineage>
</organism>
<gene>
    <name evidence="1" type="ORF">CLCOL_15010</name>
</gene>
<dbReference type="EMBL" id="LTBB01000007">
    <property type="protein sequence ID" value="KYH28770.1"/>
    <property type="molecule type" value="Genomic_DNA"/>
</dbReference>
<dbReference type="Proteomes" id="UP000075374">
    <property type="component" value="Unassembled WGS sequence"/>
</dbReference>
<name>A0A151AMK5_9CLOT</name>
<evidence type="ECO:0000313" key="2">
    <source>
        <dbReference type="Proteomes" id="UP000075374"/>
    </source>
</evidence>
<protein>
    <submittedName>
        <fullName evidence="1">Uncharacterized protein</fullName>
    </submittedName>
</protein>
<proteinExistence type="predicted"/>
<reference evidence="1 2" key="1">
    <citation type="submission" date="2016-02" db="EMBL/GenBank/DDBJ databases">
        <title>Genome sequence of Clostridium colicanis DSM 13634.</title>
        <authorList>
            <person name="Poehlein A."/>
            <person name="Daniel R."/>
        </authorList>
    </citation>
    <scope>NUCLEOTIDE SEQUENCE [LARGE SCALE GENOMIC DNA]</scope>
    <source>
        <strain evidence="1 2">DSM 13634</strain>
    </source>
</reference>
<accession>A0A151AMK5</accession>